<evidence type="ECO:0000256" key="1">
    <source>
        <dbReference type="SAM" id="MobiDB-lite"/>
    </source>
</evidence>
<comment type="caution">
    <text evidence="2">The sequence shown here is derived from an EMBL/GenBank/DDBJ whole genome shotgun (WGS) entry which is preliminary data.</text>
</comment>
<evidence type="ECO:0000313" key="2">
    <source>
        <dbReference type="EMBL" id="GFZ21770.1"/>
    </source>
</evidence>
<name>A0A7J0HF62_9ERIC</name>
<dbReference type="EMBL" id="BJWL01000029">
    <property type="protein sequence ID" value="GFZ21770.1"/>
    <property type="molecule type" value="Genomic_DNA"/>
</dbReference>
<gene>
    <name evidence="2" type="ORF">Acr_29g0009320</name>
</gene>
<dbReference type="AlphaFoldDB" id="A0A7J0HF62"/>
<keyword evidence="3" id="KW-1185">Reference proteome</keyword>
<feature type="region of interest" description="Disordered" evidence="1">
    <location>
        <begin position="1"/>
        <end position="32"/>
    </location>
</feature>
<feature type="region of interest" description="Disordered" evidence="1">
    <location>
        <begin position="47"/>
        <end position="125"/>
    </location>
</feature>
<dbReference type="OrthoDB" id="1923658at2759"/>
<sequence>MGSGLAKDDADESILASEAQDPNDLEYNMENIEDQEYNELATFWHSLKEDKRIRHKNKSVANKTEKKKPEKEEPKKEEPKKEEEAKKEEPKKEEEAKKEESKKEEPKKEEEKKKAEPALAGIMPYRPYYPPMNTYYYVHHSMDENPNACVIC</sequence>
<dbReference type="Proteomes" id="UP000585474">
    <property type="component" value="Unassembled WGS sequence"/>
</dbReference>
<accession>A0A7J0HF62</accession>
<feature type="compositionally biased region" description="Basic and acidic residues" evidence="1">
    <location>
        <begin position="63"/>
        <end position="116"/>
    </location>
</feature>
<evidence type="ECO:0000313" key="3">
    <source>
        <dbReference type="Proteomes" id="UP000585474"/>
    </source>
</evidence>
<protein>
    <submittedName>
        <fullName evidence="2">Uncharacterized protein</fullName>
    </submittedName>
</protein>
<reference evidence="2 3" key="1">
    <citation type="submission" date="2019-07" db="EMBL/GenBank/DDBJ databases">
        <title>De Novo Assembly of kiwifruit Actinidia rufa.</title>
        <authorList>
            <person name="Sugita-Konishi S."/>
            <person name="Sato K."/>
            <person name="Mori E."/>
            <person name="Abe Y."/>
            <person name="Kisaki G."/>
            <person name="Hamano K."/>
            <person name="Suezawa K."/>
            <person name="Otani M."/>
            <person name="Fukuda T."/>
            <person name="Manabe T."/>
            <person name="Gomi K."/>
            <person name="Tabuchi M."/>
            <person name="Akimitsu K."/>
            <person name="Kataoka I."/>
        </authorList>
    </citation>
    <scope>NUCLEOTIDE SEQUENCE [LARGE SCALE GENOMIC DNA]</scope>
    <source>
        <strain evidence="3">cv. Fuchu</strain>
    </source>
</reference>
<organism evidence="2 3">
    <name type="scientific">Actinidia rufa</name>
    <dbReference type="NCBI Taxonomy" id="165716"/>
    <lineage>
        <taxon>Eukaryota</taxon>
        <taxon>Viridiplantae</taxon>
        <taxon>Streptophyta</taxon>
        <taxon>Embryophyta</taxon>
        <taxon>Tracheophyta</taxon>
        <taxon>Spermatophyta</taxon>
        <taxon>Magnoliopsida</taxon>
        <taxon>eudicotyledons</taxon>
        <taxon>Gunneridae</taxon>
        <taxon>Pentapetalae</taxon>
        <taxon>asterids</taxon>
        <taxon>Ericales</taxon>
        <taxon>Actinidiaceae</taxon>
        <taxon>Actinidia</taxon>
    </lineage>
</organism>
<proteinExistence type="predicted"/>